<dbReference type="Pfam" id="PF04307">
    <property type="entry name" value="YdjM"/>
    <property type="match status" value="1"/>
</dbReference>
<dbReference type="InterPro" id="IPR007404">
    <property type="entry name" value="YdjM-like"/>
</dbReference>
<organism evidence="2 3">
    <name type="scientific">Methanosarcina lacustris Z-7289</name>
    <dbReference type="NCBI Taxonomy" id="1434111"/>
    <lineage>
        <taxon>Archaea</taxon>
        <taxon>Methanobacteriati</taxon>
        <taxon>Methanobacteriota</taxon>
        <taxon>Stenosarchaea group</taxon>
        <taxon>Methanomicrobia</taxon>
        <taxon>Methanosarcinales</taxon>
        <taxon>Methanosarcinaceae</taxon>
        <taxon>Methanosarcina</taxon>
    </lineage>
</organism>
<proteinExistence type="predicted"/>
<dbReference type="HOGENOM" id="CLU_126996_0_0_2"/>
<reference evidence="2 3" key="1">
    <citation type="submission" date="2014-07" db="EMBL/GenBank/DDBJ databases">
        <title>Methanogenic archaea and the global carbon cycle.</title>
        <authorList>
            <person name="Henriksen J.R."/>
            <person name="Luke J."/>
            <person name="Reinhart S."/>
            <person name="Benedict M.N."/>
            <person name="Youngblut N.D."/>
            <person name="Metcalf M.E."/>
            <person name="Whitaker R.J."/>
            <person name="Metcalf W.W."/>
        </authorList>
    </citation>
    <scope>NUCLEOTIDE SEQUENCE [LARGE SCALE GENOMIC DNA]</scope>
    <source>
        <strain evidence="2 3">Z-7289</strain>
    </source>
</reference>
<dbReference type="OrthoDB" id="200338at2157"/>
<gene>
    <name evidence="2" type="ORF">MSLAZ_1747</name>
</gene>
<dbReference type="AlphaFoldDB" id="A0A0E3S7K2"/>
<dbReference type="GeneID" id="24806518"/>
<evidence type="ECO:0000313" key="2">
    <source>
        <dbReference type="EMBL" id="AKB75008.1"/>
    </source>
</evidence>
<keyword evidence="1" id="KW-0472">Membrane</keyword>
<evidence type="ECO:0008006" key="4">
    <source>
        <dbReference type="Google" id="ProtNLM"/>
    </source>
</evidence>
<feature type="transmembrane region" description="Helical" evidence="1">
    <location>
        <begin position="146"/>
        <end position="167"/>
    </location>
</feature>
<dbReference type="Proteomes" id="UP000033072">
    <property type="component" value="Chromosome"/>
</dbReference>
<evidence type="ECO:0000256" key="1">
    <source>
        <dbReference type="SAM" id="Phobius"/>
    </source>
</evidence>
<keyword evidence="1" id="KW-0812">Transmembrane</keyword>
<feature type="transmembrane region" description="Helical" evidence="1">
    <location>
        <begin position="6"/>
        <end position="24"/>
    </location>
</feature>
<dbReference type="STRING" id="1434111.MSLAZ_1747"/>
<dbReference type="EMBL" id="CP009515">
    <property type="protein sequence ID" value="AKB75008.1"/>
    <property type="molecule type" value="Genomic_DNA"/>
</dbReference>
<evidence type="ECO:0000313" key="3">
    <source>
        <dbReference type="Proteomes" id="UP000033072"/>
    </source>
</evidence>
<protein>
    <recommendedName>
        <fullName evidence="4">Membrane-bound metal-dependent hydrolase</fullName>
    </recommendedName>
</protein>
<dbReference type="KEGG" id="mls:MSLAZ_1747"/>
<name>A0A0E3S7K2_9EURY</name>
<sequence>MLLFGHLGVTLGIFFGLGIFVPRLKTLIDPRYLAIGAILPDLIDKPIGEVIFASIFANGRIIGHTLLFSLLLFLIGLYMYEKKRDIRVFSLSAGSFFHLFEDQMGSAPQTFFWPLLGWSFPRGSRDYIGIEHILVMFRDSFHLEFLQNHIIEILGVIIGFVLAYYLFKKLWKEKNSEDIGREKL</sequence>
<accession>A0A0E3S7K2</accession>
<dbReference type="PATRIC" id="fig|1434111.4.peg.2287"/>
<keyword evidence="3" id="KW-1185">Reference proteome</keyword>
<feature type="transmembrane region" description="Helical" evidence="1">
    <location>
        <begin position="61"/>
        <end position="80"/>
    </location>
</feature>
<keyword evidence="1" id="KW-1133">Transmembrane helix</keyword>
<dbReference type="RefSeq" id="WP_048126263.1">
    <property type="nucleotide sequence ID" value="NZ_CP009515.1"/>
</dbReference>